<dbReference type="eggNOG" id="COG0747">
    <property type="taxonomic scope" value="Bacteria"/>
</dbReference>
<dbReference type="KEGG" id="amt:Amet_3122"/>
<dbReference type="InterPro" id="IPR030678">
    <property type="entry name" value="Peptide/Ni-bd"/>
</dbReference>
<dbReference type="Pfam" id="PF00496">
    <property type="entry name" value="SBP_bac_5"/>
    <property type="match status" value="1"/>
</dbReference>
<dbReference type="GO" id="GO:0043190">
    <property type="term" value="C:ATP-binding cassette (ABC) transporter complex"/>
    <property type="evidence" value="ECO:0007669"/>
    <property type="project" value="InterPro"/>
</dbReference>
<dbReference type="SUPFAM" id="SSF53850">
    <property type="entry name" value="Periplasmic binding protein-like II"/>
    <property type="match status" value="1"/>
</dbReference>
<keyword evidence="4" id="KW-1185">Reference proteome</keyword>
<evidence type="ECO:0000259" key="2">
    <source>
        <dbReference type="Pfam" id="PF00496"/>
    </source>
</evidence>
<evidence type="ECO:0000313" key="3">
    <source>
        <dbReference type="EMBL" id="ABR49261.1"/>
    </source>
</evidence>
<dbReference type="GO" id="GO:0042597">
    <property type="term" value="C:periplasmic space"/>
    <property type="evidence" value="ECO:0007669"/>
    <property type="project" value="UniProtKB-ARBA"/>
</dbReference>
<protein>
    <submittedName>
        <fullName evidence="3">Extracellular solute-binding protein, family 5</fullName>
    </submittedName>
</protein>
<dbReference type="AlphaFoldDB" id="A6TSU3"/>
<keyword evidence="1" id="KW-0732">Signal</keyword>
<accession>A6TSU3</accession>
<dbReference type="GO" id="GO:1904680">
    <property type="term" value="F:peptide transmembrane transporter activity"/>
    <property type="evidence" value="ECO:0007669"/>
    <property type="project" value="TreeGrafter"/>
</dbReference>
<dbReference type="InterPro" id="IPR039424">
    <property type="entry name" value="SBP_5"/>
</dbReference>
<dbReference type="Gene3D" id="3.40.190.10">
    <property type="entry name" value="Periplasmic binding protein-like II"/>
    <property type="match status" value="1"/>
</dbReference>
<feature type="domain" description="Solute-binding protein family 5" evidence="2">
    <location>
        <begin position="89"/>
        <end position="451"/>
    </location>
</feature>
<name>A6TSU3_ALKMQ</name>
<proteinExistence type="predicted"/>
<dbReference type="InterPro" id="IPR000914">
    <property type="entry name" value="SBP_5_dom"/>
</dbReference>
<dbReference type="PIRSF" id="PIRSF002741">
    <property type="entry name" value="MppA"/>
    <property type="match status" value="1"/>
</dbReference>
<dbReference type="OrthoDB" id="9772924at2"/>
<dbReference type="Gene3D" id="3.10.105.10">
    <property type="entry name" value="Dipeptide-binding Protein, Domain 3"/>
    <property type="match status" value="1"/>
</dbReference>
<dbReference type="HOGENOM" id="CLU_017028_8_6_9"/>
<gene>
    <name evidence="3" type="ordered locus">Amet_3122</name>
</gene>
<dbReference type="STRING" id="293826.Amet_3122"/>
<dbReference type="EMBL" id="CP000724">
    <property type="protein sequence ID" value="ABR49261.1"/>
    <property type="molecule type" value="Genomic_DNA"/>
</dbReference>
<dbReference type="PROSITE" id="PS51257">
    <property type="entry name" value="PROKAR_LIPOPROTEIN"/>
    <property type="match status" value="1"/>
</dbReference>
<organism evidence="3 4">
    <name type="scientific">Alkaliphilus metalliredigens (strain QYMF)</name>
    <dbReference type="NCBI Taxonomy" id="293826"/>
    <lineage>
        <taxon>Bacteria</taxon>
        <taxon>Bacillati</taxon>
        <taxon>Bacillota</taxon>
        <taxon>Clostridia</taxon>
        <taxon>Peptostreptococcales</taxon>
        <taxon>Natronincolaceae</taxon>
        <taxon>Alkaliphilus</taxon>
    </lineage>
</organism>
<dbReference type="Proteomes" id="UP000001572">
    <property type="component" value="Chromosome"/>
</dbReference>
<dbReference type="Gene3D" id="3.90.76.10">
    <property type="entry name" value="Dipeptide-binding Protein, Domain 1"/>
    <property type="match status" value="1"/>
</dbReference>
<dbReference type="PANTHER" id="PTHR30290">
    <property type="entry name" value="PERIPLASMIC BINDING COMPONENT OF ABC TRANSPORTER"/>
    <property type="match status" value="1"/>
</dbReference>
<dbReference type="CDD" id="cd08513">
    <property type="entry name" value="PBP2_thermophilic_Hb8_like"/>
    <property type="match status" value="1"/>
</dbReference>
<dbReference type="RefSeq" id="WP_012064227.1">
    <property type="nucleotide sequence ID" value="NC_009633.1"/>
</dbReference>
<evidence type="ECO:0000256" key="1">
    <source>
        <dbReference type="SAM" id="SignalP"/>
    </source>
</evidence>
<dbReference type="GO" id="GO:0015833">
    <property type="term" value="P:peptide transport"/>
    <property type="evidence" value="ECO:0007669"/>
    <property type="project" value="TreeGrafter"/>
</dbReference>
<evidence type="ECO:0000313" key="4">
    <source>
        <dbReference type="Proteomes" id="UP000001572"/>
    </source>
</evidence>
<reference evidence="4" key="1">
    <citation type="journal article" date="2016" name="Genome Announc.">
        <title>Complete genome sequence of Alkaliphilus metalliredigens strain QYMF, an alkaliphilic and metal-reducing bacterium isolated from borax-contaminated leachate ponds.</title>
        <authorList>
            <person name="Hwang C."/>
            <person name="Copeland A."/>
            <person name="Lucas S."/>
            <person name="Lapidus A."/>
            <person name="Barry K."/>
            <person name="Detter J.C."/>
            <person name="Glavina Del Rio T."/>
            <person name="Hammon N."/>
            <person name="Israni S."/>
            <person name="Dalin E."/>
            <person name="Tice H."/>
            <person name="Pitluck S."/>
            <person name="Chertkov O."/>
            <person name="Brettin T."/>
            <person name="Bruce D."/>
            <person name="Han C."/>
            <person name="Schmutz J."/>
            <person name="Larimer F."/>
            <person name="Land M.L."/>
            <person name="Hauser L."/>
            <person name="Kyrpides N."/>
            <person name="Mikhailova N."/>
            <person name="Ye Q."/>
            <person name="Zhou J."/>
            <person name="Richardson P."/>
            <person name="Fields M.W."/>
        </authorList>
    </citation>
    <scope>NUCLEOTIDE SEQUENCE [LARGE SCALE GENOMIC DNA]</scope>
    <source>
        <strain evidence="4">QYMF</strain>
    </source>
</reference>
<feature type="signal peptide" evidence="1">
    <location>
        <begin position="1"/>
        <end position="21"/>
    </location>
</feature>
<sequence length="541" mass="62240">MFKAKNIVIILILLTMLLMTACGQDNIEANQNTEEEVEEIHEPVAGGTLRVGLTQFDTLNPLLNQNRSLFQFYHLVYESLVTFGEDMDMEPLLAERWQVAADGQSIDFQLRDDVYWHDGEPFSGEDVIFTINLIKGNPQGIQGSSIYRMSVQQISDARMVDDHTLRVTFTRPFTNGLEVMSFPILPAHLFEGNDIEKFNGEGFPVVGTGAYQFEEYQTRRHMNLERNENYWGARPYIEKIEGKIAPDVESKLSLFDSREIDIIQPNTVDWTKYSDDRDARVFEFVSQNYEFVGFNFNNSLLQDIAVRRAVLYSVDRHKLIKELYLGHGTVVDAPVAPHSWLHDDNNLRYGFDIDTANLNLEEAGYVLSEEGVRTNESGTPLSFNLIINEDNVLRERSAEFIQESLEEIGMTITIEKLEWEEFNERVESGQFDLMIGGWELSYVPDLSFAFHSTQRDRANYINYHNEEMDDLLEAYFATSNRDAKAEAFSKVEAHIVDEVPYASLFYRNGALIAYDGVKGNIHPSNYNVYRNIAEWFIVEEE</sequence>
<feature type="chain" id="PRO_5039109586" evidence="1">
    <location>
        <begin position="22"/>
        <end position="541"/>
    </location>
</feature>